<feature type="coiled-coil region" evidence="1">
    <location>
        <begin position="121"/>
        <end position="162"/>
    </location>
</feature>
<reference evidence="3" key="2">
    <citation type="submission" date="2020-11" db="EMBL/GenBank/DDBJ databases">
        <authorList>
            <person name="McCartney M.A."/>
            <person name="Auch B."/>
            <person name="Kono T."/>
            <person name="Mallez S."/>
            <person name="Becker A."/>
            <person name="Gohl D.M."/>
            <person name="Silverstein K.A.T."/>
            <person name="Koren S."/>
            <person name="Bechman K.B."/>
            <person name="Herman A."/>
            <person name="Abrahante J.E."/>
            <person name="Garbe J."/>
        </authorList>
    </citation>
    <scope>NUCLEOTIDE SEQUENCE</scope>
    <source>
        <strain evidence="3">Duluth1</strain>
        <tissue evidence="3">Whole animal</tissue>
    </source>
</reference>
<keyword evidence="1" id="KW-0175">Coiled coil</keyword>
<dbReference type="Proteomes" id="UP000828390">
    <property type="component" value="Unassembled WGS sequence"/>
</dbReference>
<comment type="caution">
    <text evidence="3">The sequence shown here is derived from an EMBL/GenBank/DDBJ whole genome shotgun (WGS) entry which is preliminary data.</text>
</comment>
<evidence type="ECO:0000313" key="3">
    <source>
        <dbReference type="EMBL" id="KAH3821918.1"/>
    </source>
</evidence>
<name>A0A9D4GS25_DREPO</name>
<sequence length="213" mass="24100">MGIDIGLYRIRIGLFSMPFKTGFKLRVLCVKRQCVGVVLRLAIALSLLTLLGGDVEKNPGPVTKNTRQQTLSFSQVPASETPPPPPPSSQRTSRTRSNNTDNDSEVMNFLREMKLELKNDLSSINSKINDISNTVNMLKNENEQLRQENMSMKQELSNVSSKLDRLEGHSRRNNLRFLGVDGRVSESWEETEQKVRHFISNTLGLTDMHDVEI</sequence>
<evidence type="ECO:0000256" key="2">
    <source>
        <dbReference type="SAM" id="MobiDB-lite"/>
    </source>
</evidence>
<organism evidence="3 4">
    <name type="scientific">Dreissena polymorpha</name>
    <name type="common">Zebra mussel</name>
    <name type="synonym">Mytilus polymorpha</name>
    <dbReference type="NCBI Taxonomy" id="45954"/>
    <lineage>
        <taxon>Eukaryota</taxon>
        <taxon>Metazoa</taxon>
        <taxon>Spiralia</taxon>
        <taxon>Lophotrochozoa</taxon>
        <taxon>Mollusca</taxon>
        <taxon>Bivalvia</taxon>
        <taxon>Autobranchia</taxon>
        <taxon>Heteroconchia</taxon>
        <taxon>Euheterodonta</taxon>
        <taxon>Imparidentia</taxon>
        <taxon>Neoheterodontei</taxon>
        <taxon>Myida</taxon>
        <taxon>Dreissenoidea</taxon>
        <taxon>Dreissenidae</taxon>
        <taxon>Dreissena</taxon>
    </lineage>
</organism>
<keyword evidence="4" id="KW-1185">Reference proteome</keyword>
<protein>
    <submittedName>
        <fullName evidence="3">Uncharacterized protein</fullName>
    </submittedName>
</protein>
<feature type="region of interest" description="Disordered" evidence="2">
    <location>
        <begin position="73"/>
        <end position="104"/>
    </location>
</feature>
<evidence type="ECO:0000256" key="1">
    <source>
        <dbReference type="SAM" id="Coils"/>
    </source>
</evidence>
<reference evidence="3" key="1">
    <citation type="journal article" date="2019" name="bioRxiv">
        <title>The Genome of the Zebra Mussel, Dreissena polymorpha: A Resource for Invasive Species Research.</title>
        <authorList>
            <person name="McCartney M.A."/>
            <person name="Auch B."/>
            <person name="Kono T."/>
            <person name="Mallez S."/>
            <person name="Zhang Y."/>
            <person name="Obille A."/>
            <person name="Becker A."/>
            <person name="Abrahante J.E."/>
            <person name="Garbe J."/>
            <person name="Badalamenti J.P."/>
            <person name="Herman A."/>
            <person name="Mangelson H."/>
            <person name="Liachko I."/>
            <person name="Sullivan S."/>
            <person name="Sone E.D."/>
            <person name="Koren S."/>
            <person name="Silverstein K.A.T."/>
            <person name="Beckman K.B."/>
            <person name="Gohl D.M."/>
        </authorList>
    </citation>
    <scope>NUCLEOTIDE SEQUENCE</scope>
    <source>
        <strain evidence="3">Duluth1</strain>
        <tissue evidence="3">Whole animal</tissue>
    </source>
</reference>
<gene>
    <name evidence="3" type="ORF">DPMN_123686</name>
</gene>
<dbReference type="Gene3D" id="1.20.5.340">
    <property type="match status" value="1"/>
</dbReference>
<dbReference type="EMBL" id="JAIWYP010000005">
    <property type="protein sequence ID" value="KAH3821918.1"/>
    <property type="molecule type" value="Genomic_DNA"/>
</dbReference>
<proteinExistence type="predicted"/>
<dbReference type="AlphaFoldDB" id="A0A9D4GS25"/>
<evidence type="ECO:0000313" key="4">
    <source>
        <dbReference type="Proteomes" id="UP000828390"/>
    </source>
</evidence>
<accession>A0A9D4GS25</accession>